<protein>
    <recommendedName>
        <fullName evidence="3">ZAD domain-containing protein</fullName>
    </recommendedName>
</protein>
<dbReference type="Gene3D" id="3.40.1800.20">
    <property type="match status" value="1"/>
</dbReference>
<feature type="region of interest" description="Disordered" evidence="2">
    <location>
        <begin position="384"/>
        <end position="405"/>
    </location>
</feature>
<name>A0A9P0LIE0_ACAOB</name>
<feature type="region of interest" description="Disordered" evidence="2">
    <location>
        <begin position="803"/>
        <end position="840"/>
    </location>
</feature>
<accession>A0A9P0LIE0</accession>
<dbReference type="InterPro" id="IPR012934">
    <property type="entry name" value="Znf_AD"/>
</dbReference>
<feature type="region of interest" description="Disordered" evidence="2">
    <location>
        <begin position="697"/>
        <end position="716"/>
    </location>
</feature>
<gene>
    <name evidence="4" type="ORF">ACAOBT_LOCUS21154</name>
</gene>
<dbReference type="AlphaFoldDB" id="A0A9P0LIE0"/>
<evidence type="ECO:0000259" key="3">
    <source>
        <dbReference type="PROSITE" id="PS51915"/>
    </source>
</evidence>
<feature type="region of interest" description="Disordered" evidence="2">
    <location>
        <begin position="460"/>
        <end position="484"/>
    </location>
</feature>
<dbReference type="SUPFAM" id="SSF57716">
    <property type="entry name" value="Glucocorticoid receptor-like (DNA-binding domain)"/>
    <property type="match status" value="1"/>
</dbReference>
<comment type="caution">
    <text evidence="4">The sequence shown here is derived from an EMBL/GenBank/DDBJ whole genome shotgun (WGS) entry which is preliminary data.</text>
</comment>
<organism evidence="4 5">
    <name type="scientific">Acanthoscelides obtectus</name>
    <name type="common">Bean weevil</name>
    <name type="synonym">Bruchus obtectus</name>
    <dbReference type="NCBI Taxonomy" id="200917"/>
    <lineage>
        <taxon>Eukaryota</taxon>
        <taxon>Metazoa</taxon>
        <taxon>Ecdysozoa</taxon>
        <taxon>Arthropoda</taxon>
        <taxon>Hexapoda</taxon>
        <taxon>Insecta</taxon>
        <taxon>Pterygota</taxon>
        <taxon>Neoptera</taxon>
        <taxon>Endopterygota</taxon>
        <taxon>Coleoptera</taxon>
        <taxon>Polyphaga</taxon>
        <taxon>Cucujiformia</taxon>
        <taxon>Chrysomeloidea</taxon>
        <taxon>Chrysomelidae</taxon>
        <taxon>Bruchinae</taxon>
        <taxon>Bruchini</taxon>
        <taxon>Acanthoscelides</taxon>
    </lineage>
</organism>
<feature type="compositionally biased region" description="Polar residues" evidence="2">
    <location>
        <begin position="803"/>
        <end position="820"/>
    </location>
</feature>
<feature type="binding site" evidence="1">
    <location>
        <position position="53"/>
    </location>
    <ligand>
        <name>Zn(2+)</name>
        <dbReference type="ChEBI" id="CHEBI:29105"/>
    </ligand>
</feature>
<feature type="compositionally biased region" description="Polar residues" evidence="2">
    <location>
        <begin position="765"/>
        <end position="782"/>
    </location>
</feature>
<feature type="binding site" evidence="1">
    <location>
        <position position="8"/>
    </location>
    <ligand>
        <name>Zn(2+)</name>
        <dbReference type="ChEBI" id="CHEBI:29105"/>
    </ligand>
</feature>
<evidence type="ECO:0000256" key="2">
    <source>
        <dbReference type="SAM" id="MobiDB-lite"/>
    </source>
</evidence>
<dbReference type="PROSITE" id="PS51915">
    <property type="entry name" value="ZAD"/>
    <property type="match status" value="1"/>
</dbReference>
<dbReference type="GO" id="GO:0005634">
    <property type="term" value="C:nucleus"/>
    <property type="evidence" value="ECO:0007669"/>
    <property type="project" value="InterPro"/>
</dbReference>
<dbReference type="EMBL" id="CAKOFQ010007158">
    <property type="protein sequence ID" value="CAH1992890.1"/>
    <property type="molecule type" value="Genomic_DNA"/>
</dbReference>
<keyword evidence="1" id="KW-0479">Metal-binding</keyword>
<keyword evidence="5" id="KW-1185">Reference proteome</keyword>
<sequence>MEDVTEVCRLCLEKKTLVWIFDTRINVNDMKNIIHLTTGVEICSDDGISQKVCSRCLQIATKMYDFREAAQRSDILLKEKLRLLMEKKNVSSNKLTANASAEKNSEPAKAEAGPAPVINKVKKPAVTVHPSIKQISAKYSNIMIPKKCIRLDMLPVVTMTMNEVEIYFEKKNIDFQKHARQVLRHAKMGSMTMDLKNTQGAECSSKTNASESSELQYSRQDVVTPIKIATNKTGYTIVPNAQSNKSTEVTKECTEEVNSNKRKLSETEADTANKKINTTSDTFVLQVGKSAPLYICDICNSVQYSLNVLNKHKLKHLVCQFCKTRLKSMELKQQHLEKECEVKNLKSSCLVSSEVKLEKVDLNRRIREKYPDAFAGFPPLPNTKVVSSNEGDKSESNNDKAIINDIRSKNAESSNIIEIIDDDDDETESVAVDTNQTKVLQKPIKKTNINCYKSTTSINKSEVSSTSDSSTNLQASSSSNNDINPATAREVASSVCVLKPDINIINSSILDHVDPKASDIKLMREFLTQYKNSLLRSCLNQSTQTDLMVNSTIIINQNELTTEFKDLKNLLHFYKIPVVLKHGKFSVSYTSDEVQEKQKKMCLWDNLKPIDIIDPKNIASTQESEKALSSLNNNNTAIEKVADPVAIPTKINCPKSATANTQKDKCQPGNLTVPVIVGSPLQVTAGQNHLFNAPISQMPNIGAQQPSSTRTSKNIPATSLPDTLAKNNTTLTAIPEKSANVLHSVESLPKTVSQPVVQFIVKKTGQPNDNTRLPQASTSSAHLSFPLPRQDLQKTANQAVNAQPLRQASTLPVSSASRDTSGPPLPAPGSIRVKSLIDLT</sequence>
<dbReference type="OrthoDB" id="6784650at2759"/>
<reference evidence="4" key="1">
    <citation type="submission" date="2022-03" db="EMBL/GenBank/DDBJ databases">
        <authorList>
            <person name="Sayadi A."/>
        </authorList>
    </citation>
    <scope>NUCLEOTIDE SEQUENCE</scope>
</reference>
<dbReference type="GO" id="GO:0008270">
    <property type="term" value="F:zinc ion binding"/>
    <property type="evidence" value="ECO:0007669"/>
    <property type="project" value="UniProtKB-UniRule"/>
</dbReference>
<dbReference type="SMART" id="SM00868">
    <property type="entry name" value="zf-AD"/>
    <property type="match status" value="2"/>
</dbReference>
<keyword evidence="1" id="KW-0863">Zinc-finger</keyword>
<feature type="domain" description="ZAD" evidence="3">
    <location>
        <begin position="6"/>
        <end position="80"/>
    </location>
</feature>
<feature type="region of interest" description="Disordered" evidence="2">
    <location>
        <begin position="763"/>
        <end position="782"/>
    </location>
</feature>
<evidence type="ECO:0000313" key="5">
    <source>
        <dbReference type="Proteomes" id="UP001152888"/>
    </source>
</evidence>
<dbReference type="Proteomes" id="UP001152888">
    <property type="component" value="Unassembled WGS sequence"/>
</dbReference>
<feature type="binding site" evidence="1">
    <location>
        <position position="56"/>
    </location>
    <ligand>
        <name>Zn(2+)</name>
        <dbReference type="ChEBI" id="CHEBI:29105"/>
    </ligand>
</feature>
<feature type="binding site" evidence="1">
    <location>
        <position position="11"/>
    </location>
    <ligand>
        <name>Zn(2+)</name>
        <dbReference type="ChEBI" id="CHEBI:29105"/>
    </ligand>
</feature>
<evidence type="ECO:0000256" key="1">
    <source>
        <dbReference type="PROSITE-ProRule" id="PRU01263"/>
    </source>
</evidence>
<proteinExistence type="predicted"/>
<keyword evidence="1" id="KW-0862">Zinc</keyword>
<feature type="compositionally biased region" description="Low complexity" evidence="2">
    <location>
        <begin position="460"/>
        <end position="481"/>
    </location>
</feature>
<evidence type="ECO:0000313" key="4">
    <source>
        <dbReference type="EMBL" id="CAH1992890.1"/>
    </source>
</evidence>
<dbReference type="Pfam" id="PF07776">
    <property type="entry name" value="zf-AD"/>
    <property type="match status" value="1"/>
</dbReference>